<comment type="caution">
    <text evidence="4">The sequence shown here is derived from an EMBL/GenBank/DDBJ whole genome shotgun (WGS) entry which is preliminary data.</text>
</comment>
<reference evidence="5" key="1">
    <citation type="journal article" date="2019" name="Int. J. Syst. Evol. Microbiol.">
        <title>The Global Catalogue of Microorganisms (GCM) 10K type strain sequencing project: providing services to taxonomists for standard genome sequencing and annotation.</title>
        <authorList>
            <consortium name="The Broad Institute Genomics Platform"/>
            <consortium name="The Broad Institute Genome Sequencing Center for Infectious Disease"/>
            <person name="Wu L."/>
            <person name="Ma J."/>
        </authorList>
    </citation>
    <scope>NUCLEOTIDE SEQUENCE [LARGE SCALE GENOMIC DNA]</scope>
    <source>
        <strain evidence="5">CCUG 49560</strain>
    </source>
</reference>
<comment type="similarity">
    <text evidence="1 2">Belongs to the anti-sigma-factor antagonist family.</text>
</comment>
<organism evidence="4 5">
    <name type="scientific">Sphaerisporangium corydalis</name>
    <dbReference type="NCBI Taxonomy" id="1441875"/>
    <lineage>
        <taxon>Bacteria</taxon>
        <taxon>Bacillati</taxon>
        <taxon>Actinomycetota</taxon>
        <taxon>Actinomycetes</taxon>
        <taxon>Streptosporangiales</taxon>
        <taxon>Streptosporangiaceae</taxon>
        <taxon>Sphaerisporangium</taxon>
    </lineage>
</organism>
<dbReference type="Pfam" id="PF13466">
    <property type="entry name" value="STAS_2"/>
    <property type="match status" value="1"/>
</dbReference>
<dbReference type="PANTHER" id="PTHR33495:SF2">
    <property type="entry name" value="ANTI-SIGMA FACTOR ANTAGONIST TM_1081-RELATED"/>
    <property type="match status" value="1"/>
</dbReference>
<dbReference type="PROSITE" id="PS50801">
    <property type="entry name" value="STAS"/>
    <property type="match status" value="1"/>
</dbReference>
<dbReference type="InterPro" id="IPR036513">
    <property type="entry name" value="STAS_dom_sf"/>
</dbReference>
<dbReference type="Gene3D" id="3.30.750.24">
    <property type="entry name" value="STAS domain"/>
    <property type="match status" value="1"/>
</dbReference>
<evidence type="ECO:0000256" key="1">
    <source>
        <dbReference type="ARBA" id="ARBA00009013"/>
    </source>
</evidence>
<feature type="domain" description="STAS" evidence="3">
    <location>
        <begin position="4"/>
        <end position="96"/>
    </location>
</feature>
<dbReference type="CDD" id="cd07043">
    <property type="entry name" value="STAS_anti-anti-sigma_factors"/>
    <property type="match status" value="1"/>
</dbReference>
<dbReference type="RefSeq" id="WP_262847153.1">
    <property type="nucleotide sequence ID" value="NZ_JANZYP010000058.1"/>
</dbReference>
<dbReference type="InterPro" id="IPR003658">
    <property type="entry name" value="Anti-sigma_ant"/>
</dbReference>
<accession>A0ABV9EG47</accession>
<dbReference type="Proteomes" id="UP001595891">
    <property type="component" value="Unassembled WGS sequence"/>
</dbReference>
<dbReference type="InterPro" id="IPR002645">
    <property type="entry name" value="STAS_dom"/>
</dbReference>
<protein>
    <recommendedName>
        <fullName evidence="2">Anti-sigma factor antagonist</fullName>
    </recommendedName>
</protein>
<dbReference type="SUPFAM" id="SSF52091">
    <property type="entry name" value="SpoIIaa-like"/>
    <property type="match status" value="1"/>
</dbReference>
<evidence type="ECO:0000313" key="5">
    <source>
        <dbReference type="Proteomes" id="UP001595891"/>
    </source>
</evidence>
<name>A0ABV9EG47_9ACTN</name>
<dbReference type="NCBIfam" id="TIGR00377">
    <property type="entry name" value="ant_ant_sig"/>
    <property type="match status" value="1"/>
</dbReference>
<dbReference type="PANTHER" id="PTHR33495">
    <property type="entry name" value="ANTI-SIGMA FACTOR ANTAGONIST TM_1081-RELATED-RELATED"/>
    <property type="match status" value="1"/>
</dbReference>
<dbReference type="InterPro" id="IPR058548">
    <property type="entry name" value="MlaB-like_STAS"/>
</dbReference>
<evidence type="ECO:0000313" key="4">
    <source>
        <dbReference type="EMBL" id="MFC4588546.1"/>
    </source>
</evidence>
<sequence>MYALVVLVAQVNGLMIITVQGELDMAGKPVLRAGVDHAIHAGDGPLVIEMSRVSFIDAQGLSALVMCRRHATDSGRLLSLTRVPPKVRRLLRLTMLEHTFTITAHPGLPDPSALTLRPLSRRP</sequence>
<evidence type="ECO:0000256" key="2">
    <source>
        <dbReference type="RuleBase" id="RU003749"/>
    </source>
</evidence>
<dbReference type="EMBL" id="JBHSFN010000012">
    <property type="protein sequence ID" value="MFC4588546.1"/>
    <property type="molecule type" value="Genomic_DNA"/>
</dbReference>
<keyword evidence="5" id="KW-1185">Reference proteome</keyword>
<gene>
    <name evidence="4" type="ORF">ACFO8L_20825</name>
</gene>
<evidence type="ECO:0000259" key="3">
    <source>
        <dbReference type="PROSITE" id="PS50801"/>
    </source>
</evidence>
<proteinExistence type="inferred from homology"/>